<reference evidence="1" key="1">
    <citation type="submission" date="2022-01" db="EMBL/GenBank/DDBJ databases">
        <authorList>
            <person name="Lagorce A."/>
        </authorList>
    </citation>
    <scope>NUCLEOTIDE SEQUENCE</scope>
    <source>
        <strain evidence="1">Th15_F1_A12</strain>
    </source>
</reference>
<evidence type="ECO:0000313" key="1">
    <source>
        <dbReference type="EMBL" id="CAH1597485.1"/>
    </source>
</evidence>
<dbReference type="EMBL" id="CAKMUD010000086">
    <property type="protein sequence ID" value="CAH1597485.1"/>
    <property type="molecule type" value="Genomic_DNA"/>
</dbReference>
<dbReference type="Proteomes" id="UP001295462">
    <property type="component" value="Unassembled WGS sequence"/>
</dbReference>
<dbReference type="AlphaFoldDB" id="A0AAU9QSN5"/>
<proteinExistence type="predicted"/>
<comment type="caution">
    <text evidence="1">The sequence shown here is derived from an EMBL/GenBank/DDBJ whole genome shotgun (WGS) entry which is preliminary data.</text>
</comment>
<accession>A0AAU9QSN5</accession>
<organism evidence="1 2">
    <name type="scientific">Vibrio jasicida</name>
    <dbReference type="NCBI Taxonomy" id="766224"/>
    <lineage>
        <taxon>Bacteria</taxon>
        <taxon>Pseudomonadati</taxon>
        <taxon>Pseudomonadota</taxon>
        <taxon>Gammaproteobacteria</taxon>
        <taxon>Vibrionales</taxon>
        <taxon>Vibrionaceae</taxon>
        <taxon>Vibrio</taxon>
    </lineage>
</organism>
<name>A0AAU9QSN5_9VIBR</name>
<gene>
    <name evidence="1" type="ORF">THF1A12_320073</name>
</gene>
<sequence length="64" mass="7178">MNTITAKVVTWLMIPTKNNARLGAKAMRIIGKWCLYKGVPLGCQYLASILSIMDFFLSRKTAVE</sequence>
<evidence type="ECO:0000313" key="2">
    <source>
        <dbReference type="Proteomes" id="UP001295462"/>
    </source>
</evidence>
<protein>
    <submittedName>
        <fullName evidence="1">Uncharacterized protein</fullName>
    </submittedName>
</protein>